<evidence type="ECO:0000313" key="1">
    <source>
        <dbReference type="EMBL" id="URE45066.1"/>
    </source>
</evidence>
<proteinExistence type="predicted"/>
<name>A0A9E7L995_9LILI</name>
<reference evidence="1" key="1">
    <citation type="submission" date="2022-05" db="EMBL/GenBank/DDBJ databases">
        <title>The Musa troglodytarum L. genome provides insights into the mechanism of non-climacteric behaviour and enrichment of carotenoids.</title>
        <authorList>
            <person name="Wang J."/>
        </authorList>
    </citation>
    <scope>NUCLEOTIDE SEQUENCE</scope>
    <source>
        <tissue evidence="1">Leaf</tissue>
    </source>
</reference>
<keyword evidence="2" id="KW-1185">Reference proteome</keyword>
<dbReference type="AlphaFoldDB" id="A0A9E7L995"/>
<organism evidence="1 2">
    <name type="scientific">Musa troglodytarum</name>
    <name type="common">fe'i banana</name>
    <dbReference type="NCBI Taxonomy" id="320322"/>
    <lineage>
        <taxon>Eukaryota</taxon>
        <taxon>Viridiplantae</taxon>
        <taxon>Streptophyta</taxon>
        <taxon>Embryophyta</taxon>
        <taxon>Tracheophyta</taxon>
        <taxon>Spermatophyta</taxon>
        <taxon>Magnoliopsida</taxon>
        <taxon>Liliopsida</taxon>
        <taxon>Zingiberales</taxon>
        <taxon>Musaceae</taxon>
        <taxon>Musa</taxon>
    </lineage>
</organism>
<protein>
    <submittedName>
        <fullName evidence="1">Uncharacterized protein</fullName>
    </submittedName>
</protein>
<gene>
    <name evidence="1" type="ORF">MUK42_14142</name>
</gene>
<dbReference type="Proteomes" id="UP001055439">
    <property type="component" value="Chromosome 9"/>
</dbReference>
<sequence>MIQTRASSWSLLNPMSLYASTCSAPPEEAAAPPAAVCHERIK</sequence>
<evidence type="ECO:0000313" key="2">
    <source>
        <dbReference type="Proteomes" id="UP001055439"/>
    </source>
</evidence>
<accession>A0A9E7L995</accession>
<dbReference type="EMBL" id="CP097511">
    <property type="protein sequence ID" value="URE45066.1"/>
    <property type="molecule type" value="Genomic_DNA"/>
</dbReference>